<keyword evidence="10" id="KW-0735">Signal-anchor</keyword>
<evidence type="ECO:0000256" key="4">
    <source>
        <dbReference type="ARBA" id="ARBA00005680"/>
    </source>
</evidence>
<accession>A0AAD9J1M6</accession>
<feature type="transmembrane region" description="Helical" evidence="17">
    <location>
        <begin position="7"/>
        <end position="27"/>
    </location>
</feature>
<evidence type="ECO:0000256" key="3">
    <source>
        <dbReference type="ARBA" id="ARBA00004922"/>
    </source>
</evidence>
<name>A0AAD9J1M6_9ANNE</name>
<evidence type="ECO:0000256" key="2">
    <source>
        <dbReference type="ARBA" id="ARBA00004323"/>
    </source>
</evidence>
<dbReference type="GO" id="GO:0030246">
    <property type="term" value="F:carbohydrate binding"/>
    <property type="evidence" value="ECO:0007669"/>
    <property type="project" value="UniProtKB-KW"/>
</dbReference>
<evidence type="ECO:0000259" key="18">
    <source>
        <dbReference type="SMART" id="SM00458"/>
    </source>
</evidence>
<evidence type="ECO:0000256" key="17">
    <source>
        <dbReference type="RuleBase" id="RU361242"/>
    </source>
</evidence>
<keyword evidence="15" id="KW-0325">Glycoprotein</keyword>
<keyword evidence="14 17" id="KW-1015">Disulfide bond</keyword>
<keyword evidence="16 17" id="KW-0464">Manganese</keyword>
<dbReference type="Pfam" id="PF00652">
    <property type="entry name" value="Ricin_B_lectin"/>
    <property type="match status" value="1"/>
</dbReference>
<evidence type="ECO:0000256" key="9">
    <source>
        <dbReference type="ARBA" id="ARBA00022734"/>
    </source>
</evidence>
<dbReference type="SUPFAM" id="SSF50370">
    <property type="entry name" value="Ricin B-like lectins"/>
    <property type="match status" value="1"/>
</dbReference>
<evidence type="ECO:0000256" key="15">
    <source>
        <dbReference type="ARBA" id="ARBA00023180"/>
    </source>
</evidence>
<dbReference type="AlphaFoldDB" id="A0AAD9J1M6"/>
<evidence type="ECO:0000256" key="11">
    <source>
        <dbReference type="ARBA" id="ARBA00022989"/>
    </source>
</evidence>
<evidence type="ECO:0000313" key="20">
    <source>
        <dbReference type="Proteomes" id="UP001208570"/>
    </source>
</evidence>
<dbReference type="PANTHER" id="PTHR11675:SF68">
    <property type="entry name" value="N-ACETYLGALACTOSAMINYLTRANSFERASE 7"/>
    <property type="match status" value="1"/>
</dbReference>
<dbReference type="Gene3D" id="2.80.10.50">
    <property type="match status" value="1"/>
</dbReference>
<dbReference type="PANTHER" id="PTHR11675">
    <property type="entry name" value="N-ACETYLGALACTOSAMINYLTRANSFERASE"/>
    <property type="match status" value="1"/>
</dbReference>
<keyword evidence="11 17" id="KW-1133">Transmembrane helix</keyword>
<dbReference type="InterPro" id="IPR001173">
    <property type="entry name" value="Glyco_trans_2-like"/>
</dbReference>
<keyword evidence="5 17" id="KW-0328">Glycosyltransferase</keyword>
<dbReference type="FunFam" id="3.90.550.10:FF:000053">
    <property type="entry name" value="Polypeptide N-acetylgalactosaminyltransferase"/>
    <property type="match status" value="1"/>
</dbReference>
<dbReference type="InterPro" id="IPR045885">
    <property type="entry name" value="GalNAc-T"/>
</dbReference>
<protein>
    <recommendedName>
        <fullName evidence="17">Polypeptide N-acetylgalactosaminyltransferase</fullName>
        <ecNumber evidence="17">2.4.1.-</ecNumber>
    </recommendedName>
    <alternativeName>
        <fullName evidence="17">Protein-UDP acetylgalactosaminyltransferase</fullName>
    </alternativeName>
</protein>
<evidence type="ECO:0000256" key="10">
    <source>
        <dbReference type="ARBA" id="ARBA00022968"/>
    </source>
</evidence>
<dbReference type="CDD" id="cd23437">
    <property type="entry name" value="beta-trefoil_Ricin_GALNT7"/>
    <property type="match status" value="1"/>
</dbReference>
<comment type="pathway">
    <text evidence="3 17">Protein modification; protein glycosylation.</text>
</comment>
<reference evidence="19" key="1">
    <citation type="journal article" date="2023" name="Mol. Biol. Evol.">
        <title>Third-Generation Sequencing Reveals the Adaptive Role of the Epigenome in Three Deep-Sea Polychaetes.</title>
        <authorList>
            <person name="Perez M."/>
            <person name="Aroh O."/>
            <person name="Sun Y."/>
            <person name="Lan Y."/>
            <person name="Juniper S.K."/>
            <person name="Young C.R."/>
            <person name="Angers B."/>
            <person name="Qian P.Y."/>
        </authorList>
    </citation>
    <scope>NUCLEOTIDE SEQUENCE</scope>
    <source>
        <strain evidence="19">P08H-3</strain>
    </source>
</reference>
<dbReference type="GO" id="GO:0046872">
    <property type="term" value="F:metal ion binding"/>
    <property type="evidence" value="ECO:0007669"/>
    <property type="project" value="UniProtKB-KW"/>
</dbReference>
<dbReference type="SMART" id="SM00458">
    <property type="entry name" value="RICIN"/>
    <property type="match status" value="1"/>
</dbReference>
<comment type="caution">
    <text evidence="19">The sequence shown here is derived from an EMBL/GenBank/DDBJ whole genome shotgun (WGS) entry which is preliminary data.</text>
</comment>
<evidence type="ECO:0000256" key="7">
    <source>
        <dbReference type="ARBA" id="ARBA00022692"/>
    </source>
</evidence>
<dbReference type="CDD" id="cd02510">
    <property type="entry name" value="pp-GalNAc-T"/>
    <property type="match status" value="1"/>
</dbReference>
<dbReference type="InterPro" id="IPR029044">
    <property type="entry name" value="Nucleotide-diphossugar_trans"/>
</dbReference>
<evidence type="ECO:0000256" key="1">
    <source>
        <dbReference type="ARBA" id="ARBA00001936"/>
    </source>
</evidence>
<comment type="cofactor">
    <cofactor evidence="1 17">
        <name>Mn(2+)</name>
        <dbReference type="ChEBI" id="CHEBI:29035"/>
    </cofactor>
</comment>
<evidence type="ECO:0000256" key="13">
    <source>
        <dbReference type="ARBA" id="ARBA00023136"/>
    </source>
</evidence>
<evidence type="ECO:0000313" key="19">
    <source>
        <dbReference type="EMBL" id="KAK2144912.1"/>
    </source>
</evidence>
<keyword evidence="8" id="KW-0479">Metal-binding</keyword>
<evidence type="ECO:0000256" key="8">
    <source>
        <dbReference type="ARBA" id="ARBA00022723"/>
    </source>
</evidence>
<feature type="domain" description="Ricin B lectin" evidence="18">
    <location>
        <begin position="517"/>
        <end position="636"/>
    </location>
</feature>
<organism evidence="19 20">
    <name type="scientific">Paralvinella palmiformis</name>
    <dbReference type="NCBI Taxonomy" id="53620"/>
    <lineage>
        <taxon>Eukaryota</taxon>
        <taxon>Metazoa</taxon>
        <taxon>Spiralia</taxon>
        <taxon>Lophotrochozoa</taxon>
        <taxon>Annelida</taxon>
        <taxon>Polychaeta</taxon>
        <taxon>Sedentaria</taxon>
        <taxon>Canalipalpata</taxon>
        <taxon>Terebellida</taxon>
        <taxon>Terebelliformia</taxon>
        <taxon>Alvinellidae</taxon>
        <taxon>Paralvinella</taxon>
    </lineage>
</organism>
<dbReference type="InterPro" id="IPR035992">
    <property type="entry name" value="Ricin_B-like_lectins"/>
</dbReference>
<comment type="similarity">
    <text evidence="4 17">Belongs to the glycosyltransferase 2 family. GalNAc-T subfamily.</text>
</comment>
<proteinExistence type="inferred from homology"/>
<evidence type="ECO:0000256" key="6">
    <source>
        <dbReference type="ARBA" id="ARBA00022679"/>
    </source>
</evidence>
<evidence type="ECO:0000256" key="12">
    <source>
        <dbReference type="ARBA" id="ARBA00023034"/>
    </source>
</evidence>
<keyword evidence="13 17" id="KW-0472">Membrane</keyword>
<keyword evidence="12 17" id="KW-0333">Golgi apparatus</keyword>
<dbReference type="GO" id="GO:0004653">
    <property type="term" value="F:polypeptide N-acetylgalactosaminyltransferase activity"/>
    <property type="evidence" value="ECO:0007669"/>
    <property type="project" value="TreeGrafter"/>
</dbReference>
<dbReference type="EC" id="2.4.1.-" evidence="17"/>
<keyword evidence="20" id="KW-1185">Reference proteome</keyword>
<evidence type="ECO:0000256" key="16">
    <source>
        <dbReference type="ARBA" id="ARBA00023211"/>
    </source>
</evidence>
<comment type="subcellular location">
    <subcellularLocation>
        <location evidence="2 17">Golgi apparatus membrane</location>
        <topology evidence="2 17">Single-pass type II membrane protein</topology>
    </subcellularLocation>
</comment>
<dbReference type="Proteomes" id="UP001208570">
    <property type="component" value="Unassembled WGS sequence"/>
</dbReference>
<keyword evidence="7 17" id="KW-0812">Transmembrane</keyword>
<keyword evidence="6 17" id="KW-0808">Transferase</keyword>
<dbReference type="SUPFAM" id="SSF53448">
    <property type="entry name" value="Nucleotide-diphospho-sugar transferases"/>
    <property type="match status" value="1"/>
</dbReference>
<dbReference type="GO" id="GO:0006493">
    <property type="term" value="P:protein O-linked glycosylation"/>
    <property type="evidence" value="ECO:0007669"/>
    <property type="project" value="TreeGrafter"/>
</dbReference>
<dbReference type="Gene3D" id="3.90.550.10">
    <property type="entry name" value="Spore Coat Polysaccharide Biosynthesis Protein SpsA, Chain A"/>
    <property type="match status" value="1"/>
</dbReference>
<evidence type="ECO:0000256" key="14">
    <source>
        <dbReference type="ARBA" id="ARBA00023157"/>
    </source>
</evidence>
<sequence>MRLTLRFIVKCLVALMFLMFLVPLLFYQLDSEEEKRAEALKKRADEHRQRVVKKDLSFKVDGQIGRTEKDFLSNQDKQNIHMYKGHSSLRPIKAPNGVDIVQEEDTIHKDHHYGPRQVMKPGELGNFEPRDYKIHTGPGEGGQPIYTSMEEKMAADRSLREFGFNMIASDKIAMDRTIPDTRMDECKYWHYPEKLPTASVIIVFHNEGWSTLVRTVHSVINMSPPHLLHEVVMVDDFSSKVHLKQKLDDYVKQFDGKVKLYRNKERLGLIRTRTLGADYSTGDVIVFLDAHCECNRNWLVPLLARIAYDRTILAVPFIDGIDWDNFRYSPVYQPGQLFRGIFEWGFLYKENSVPQKERNKHQYTSEPYWSPTHAGGLFAMDRKYFFELGAYDPGLLIWGGENFELSFKIWQCGGSVEWVPCSRVGHVYRNSMPYGFGNVQSKIPITLANYMRVVEVWLDDEYKEYFYTREPAVRGFPVSNITKQLEFKKTHNCKSFKWFIENIAYDVLEKFPYPPRNRAWGEIKQKHGTMCWDTKGQRAGGGGYLDVTPCHHLGGNQMFRLNVAGQMAVGERCIEKSGEGVTIVFCPVDPSGPWELADNGLLHHTKSGTCAEATGQGKLLMRPCVASKESQKWEINEIRTWERG</sequence>
<dbReference type="GO" id="GO:0000139">
    <property type="term" value="C:Golgi membrane"/>
    <property type="evidence" value="ECO:0007669"/>
    <property type="project" value="UniProtKB-SubCell"/>
</dbReference>
<keyword evidence="9 17" id="KW-0430">Lectin</keyword>
<dbReference type="Pfam" id="PF00535">
    <property type="entry name" value="Glycos_transf_2"/>
    <property type="match status" value="1"/>
</dbReference>
<dbReference type="PROSITE" id="PS50231">
    <property type="entry name" value="RICIN_B_LECTIN"/>
    <property type="match status" value="1"/>
</dbReference>
<dbReference type="EMBL" id="JAODUP010000721">
    <property type="protein sequence ID" value="KAK2144912.1"/>
    <property type="molecule type" value="Genomic_DNA"/>
</dbReference>
<dbReference type="InterPro" id="IPR000772">
    <property type="entry name" value="Ricin_B_lectin"/>
</dbReference>
<gene>
    <name evidence="19" type="ORF">LSH36_721g03021</name>
</gene>
<evidence type="ECO:0000256" key="5">
    <source>
        <dbReference type="ARBA" id="ARBA00022676"/>
    </source>
</evidence>